<evidence type="ECO:0000256" key="1">
    <source>
        <dbReference type="ARBA" id="ARBA00022821"/>
    </source>
</evidence>
<dbReference type="PANTHER" id="PTHR36766">
    <property type="entry name" value="PLANT BROAD-SPECTRUM MILDEW RESISTANCE PROTEIN RPW8"/>
    <property type="match status" value="1"/>
</dbReference>
<dbReference type="Gene3D" id="1.10.8.430">
    <property type="entry name" value="Helical domain of apoptotic protease-activating factors"/>
    <property type="match status" value="1"/>
</dbReference>
<dbReference type="RefSeq" id="XP_016709138.1">
    <property type="nucleotide sequence ID" value="XM_016853649.1"/>
</dbReference>
<keyword evidence="3" id="KW-1185">Reference proteome</keyword>
<evidence type="ECO:0000259" key="2">
    <source>
        <dbReference type="Pfam" id="PF00931"/>
    </source>
</evidence>
<dbReference type="SUPFAM" id="SSF52540">
    <property type="entry name" value="P-loop containing nucleoside triphosphate hydrolases"/>
    <property type="match status" value="1"/>
</dbReference>
<proteinExistence type="predicted"/>
<protein>
    <submittedName>
        <fullName evidence="4">Disease resistance protein At3g15700</fullName>
    </submittedName>
</protein>
<dbReference type="Pfam" id="PF00931">
    <property type="entry name" value="NB-ARC"/>
    <property type="match status" value="1"/>
</dbReference>
<dbReference type="OrthoDB" id="1707259at2759"/>
<dbReference type="STRING" id="3635.A0A1U8L6W8"/>
<dbReference type="PaxDb" id="3635-A0A1U8L6W8"/>
<dbReference type="GeneID" id="107923450"/>
<reference evidence="4" key="2">
    <citation type="submission" date="2025-08" db="UniProtKB">
        <authorList>
            <consortium name="RefSeq"/>
        </authorList>
    </citation>
    <scope>IDENTIFICATION</scope>
</reference>
<evidence type="ECO:0000313" key="4">
    <source>
        <dbReference type="RefSeq" id="XP_016709138.1"/>
    </source>
</evidence>
<dbReference type="InterPro" id="IPR027417">
    <property type="entry name" value="P-loop_NTPase"/>
</dbReference>
<dbReference type="AlphaFoldDB" id="A0A1U8L6W8"/>
<evidence type="ECO:0000313" key="3">
    <source>
        <dbReference type="Proteomes" id="UP000818029"/>
    </source>
</evidence>
<gene>
    <name evidence="4" type="primary">LOC107923450</name>
</gene>
<organism evidence="3 4">
    <name type="scientific">Gossypium hirsutum</name>
    <name type="common">Upland cotton</name>
    <name type="synonym">Gossypium mexicanum</name>
    <dbReference type="NCBI Taxonomy" id="3635"/>
    <lineage>
        <taxon>Eukaryota</taxon>
        <taxon>Viridiplantae</taxon>
        <taxon>Streptophyta</taxon>
        <taxon>Embryophyta</taxon>
        <taxon>Tracheophyta</taxon>
        <taxon>Spermatophyta</taxon>
        <taxon>Magnoliopsida</taxon>
        <taxon>eudicotyledons</taxon>
        <taxon>Gunneridae</taxon>
        <taxon>Pentapetalae</taxon>
        <taxon>rosids</taxon>
        <taxon>malvids</taxon>
        <taxon>Malvales</taxon>
        <taxon>Malvaceae</taxon>
        <taxon>Malvoideae</taxon>
        <taxon>Gossypium</taxon>
    </lineage>
</organism>
<dbReference type="GO" id="GO:0043531">
    <property type="term" value="F:ADP binding"/>
    <property type="evidence" value="ECO:0007669"/>
    <property type="project" value="InterPro"/>
</dbReference>
<name>A0A1U8L6W8_GOSHI</name>
<dbReference type="KEGG" id="ghi:107923450"/>
<reference evidence="3" key="1">
    <citation type="journal article" date="2020" name="Nat. Genet.">
        <title>Genomic diversifications of five Gossypium allopolyploid species and their impact on cotton improvement.</title>
        <authorList>
            <person name="Chen Z.J."/>
            <person name="Sreedasyam A."/>
            <person name="Ando A."/>
            <person name="Song Q."/>
            <person name="De Santiago L.M."/>
            <person name="Hulse-Kemp A.M."/>
            <person name="Ding M."/>
            <person name="Ye W."/>
            <person name="Kirkbride R.C."/>
            <person name="Jenkins J."/>
            <person name="Plott C."/>
            <person name="Lovell J."/>
            <person name="Lin Y.M."/>
            <person name="Vaughn R."/>
            <person name="Liu B."/>
            <person name="Simpson S."/>
            <person name="Scheffler B.E."/>
            <person name="Wen L."/>
            <person name="Saski C.A."/>
            <person name="Grover C.E."/>
            <person name="Hu G."/>
            <person name="Conover J.L."/>
            <person name="Carlson J.W."/>
            <person name="Shu S."/>
            <person name="Boston L.B."/>
            <person name="Williams M."/>
            <person name="Peterson D.G."/>
            <person name="McGee K."/>
            <person name="Jones D.C."/>
            <person name="Wendel J.F."/>
            <person name="Stelly D.M."/>
            <person name="Grimwood J."/>
            <person name="Schmutz J."/>
        </authorList>
    </citation>
    <scope>NUCLEOTIDE SEQUENCE [LARGE SCALE GENOMIC DNA]</scope>
    <source>
        <strain evidence="3">cv. TM-1</strain>
    </source>
</reference>
<dbReference type="GO" id="GO:0006952">
    <property type="term" value="P:defense response"/>
    <property type="evidence" value="ECO:0007669"/>
    <property type="project" value="UniProtKB-KW"/>
</dbReference>
<keyword evidence="1" id="KW-0611">Plant defense</keyword>
<dbReference type="Proteomes" id="UP000818029">
    <property type="component" value="Chromosome A11"/>
</dbReference>
<dbReference type="PANTHER" id="PTHR36766:SF41">
    <property type="entry name" value="AAA+ ATPASE DOMAIN-CONTAINING PROTEIN"/>
    <property type="match status" value="1"/>
</dbReference>
<dbReference type="InterPro" id="IPR042197">
    <property type="entry name" value="Apaf_helical"/>
</dbReference>
<feature type="domain" description="NB-ARC" evidence="2">
    <location>
        <begin position="9"/>
        <end position="93"/>
    </location>
</feature>
<sequence>MNVVITEDGDETLRAGELSEILSEKGRFVLILDDVWERLFLEKFGILESSRGKLMLTSRSLDVCRQMDCQVIKMEPFPKEDAWTLFSGKVGQNLMSSTDLLLIAKSIVERCVGLSLVIVIVANSKRGEDSLPI</sequence>
<dbReference type="InterPro" id="IPR002182">
    <property type="entry name" value="NB-ARC"/>
</dbReference>
<accession>A0A1U8L6W8</accession>
<dbReference type="Gene3D" id="3.40.50.300">
    <property type="entry name" value="P-loop containing nucleotide triphosphate hydrolases"/>
    <property type="match status" value="1"/>
</dbReference>